<dbReference type="PROSITE" id="PS50053">
    <property type="entry name" value="UBIQUITIN_2"/>
    <property type="match status" value="1"/>
</dbReference>
<gene>
    <name evidence="3" type="ORF">PEVE_00037445</name>
</gene>
<dbReference type="Pfam" id="PF00240">
    <property type="entry name" value="ubiquitin"/>
    <property type="match status" value="1"/>
</dbReference>
<keyword evidence="4" id="KW-1185">Reference proteome</keyword>
<evidence type="ECO:0000313" key="3">
    <source>
        <dbReference type="EMBL" id="CAH3030138.1"/>
    </source>
</evidence>
<proteinExistence type="predicted"/>
<dbReference type="InterPro" id="IPR029071">
    <property type="entry name" value="Ubiquitin-like_domsf"/>
</dbReference>
<feature type="non-terminal residue" evidence="3">
    <location>
        <position position="1"/>
    </location>
</feature>
<evidence type="ECO:0000313" key="4">
    <source>
        <dbReference type="Proteomes" id="UP001159427"/>
    </source>
</evidence>
<organism evidence="3 4">
    <name type="scientific">Porites evermanni</name>
    <dbReference type="NCBI Taxonomy" id="104178"/>
    <lineage>
        <taxon>Eukaryota</taxon>
        <taxon>Metazoa</taxon>
        <taxon>Cnidaria</taxon>
        <taxon>Anthozoa</taxon>
        <taxon>Hexacorallia</taxon>
        <taxon>Scleractinia</taxon>
        <taxon>Fungiina</taxon>
        <taxon>Poritidae</taxon>
        <taxon>Porites</taxon>
    </lineage>
</organism>
<feature type="region of interest" description="Disordered" evidence="1">
    <location>
        <begin position="1"/>
        <end position="37"/>
    </location>
</feature>
<dbReference type="SUPFAM" id="SSF54236">
    <property type="entry name" value="Ubiquitin-like"/>
    <property type="match status" value="1"/>
</dbReference>
<dbReference type="PRINTS" id="PR00348">
    <property type="entry name" value="UBIQUITIN"/>
</dbReference>
<evidence type="ECO:0000259" key="2">
    <source>
        <dbReference type="PROSITE" id="PS50053"/>
    </source>
</evidence>
<dbReference type="PANTHER" id="PTHR10666">
    <property type="entry name" value="UBIQUITIN"/>
    <property type="match status" value="1"/>
</dbReference>
<dbReference type="SMART" id="SM00213">
    <property type="entry name" value="UBQ"/>
    <property type="match status" value="1"/>
</dbReference>
<reference evidence="3 4" key="1">
    <citation type="submission" date="2022-05" db="EMBL/GenBank/DDBJ databases">
        <authorList>
            <consortium name="Genoscope - CEA"/>
            <person name="William W."/>
        </authorList>
    </citation>
    <scope>NUCLEOTIDE SEQUENCE [LARGE SCALE GENOMIC DNA]</scope>
</reference>
<dbReference type="InterPro" id="IPR019956">
    <property type="entry name" value="Ubiquitin_dom"/>
</dbReference>
<dbReference type="EMBL" id="CALNXI010000614">
    <property type="protein sequence ID" value="CAH3030138.1"/>
    <property type="molecule type" value="Genomic_DNA"/>
</dbReference>
<protein>
    <recommendedName>
        <fullName evidence="2">Ubiquitin-like domain-containing protein</fullName>
    </recommendedName>
</protein>
<dbReference type="InterPro" id="IPR000626">
    <property type="entry name" value="Ubiquitin-like_dom"/>
</dbReference>
<dbReference type="InterPro" id="IPR050158">
    <property type="entry name" value="Ubiquitin_ubiquitin-like"/>
</dbReference>
<dbReference type="Proteomes" id="UP001159427">
    <property type="component" value="Unassembled WGS sequence"/>
</dbReference>
<name>A0ABN8MK76_9CNID</name>
<dbReference type="Gene3D" id="3.10.20.90">
    <property type="entry name" value="Phosphatidylinositol 3-kinase Catalytic Subunit, Chain A, domain 1"/>
    <property type="match status" value="1"/>
</dbReference>
<feature type="domain" description="Ubiquitin-like" evidence="2">
    <location>
        <begin position="40"/>
        <end position="105"/>
    </location>
</feature>
<evidence type="ECO:0000256" key="1">
    <source>
        <dbReference type="SAM" id="MobiDB-lite"/>
    </source>
</evidence>
<sequence length="120" mass="13582">TGRKAEASIVNEWSPCPVPDKEHHKPPSGTHTSGQLGERIQILVRTMSGEEFMLAVHSSDSVRSAKANIFESRGHPPSTQRLIFCWKNLEDHRTLEDYGVNEESTQQTPVHLVLRLRDKQ</sequence>
<comment type="caution">
    <text evidence="3">The sequence shown here is derived from an EMBL/GenBank/DDBJ whole genome shotgun (WGS) entry which is preliminary data.</text>
</comment>
<accession>A0ABN8MK76</accession>